<evidence type="ECO:0000256" key="2">
    <source>
        <dbReference type="ARBA" id="ARBA00022692"/>
    </source>
</evidence>
<keyword evidence="4 5" id="KW-0472">Membrane</keyword>
<keyword evidence="3 5" id="KW-1133">Transmembrane helix</keyword>
<feature type="transmembrane region" description="Helical" evidence="5">
    <location>
        <begin position="114"/>
        <end position="133"/>
    </location>
</feature>
<dbReference type="GO" id="GO:0005886">
    <property type="term" value="C:plasma membrane"/>
    <property type="evidence" value="ECO:0007669"/>
    <property type="project" value="UniProtKB-SubCell"/>
</dbReference>
<proteinExistence type="inferred from homology"/>
<dbReference type="STRING" id="1121307.CLCY_12c00250"/>
<evidence type="ECO:0000256" key="5">
    <source>
        <dbReference type="RuleBase" id="RU363032"/>
    </source>
</evidence>
<dbReference type="GO" id="GO:0005315">
    <property type="term" value="F:phosphate transmembrane transporter activity"/>
    <property type="evidence" value="ECO:0007669"/>
    <property type="project" value="InterPro"/>
</dbReference>
<evidence type="ECO:0000256" key="6">
    <source>
        <dbReference type="RuleBase" id="RU363054"/>
    </source>
</evidence>
<organism evidence="8 9">
    <name type="scientific">Clostridium cylindrosporum DSM 605</name>
    <dbReference type="NCBI Taxonomy" id="1121307"/>
    <lineage>
        <taxon>Bacteria</taxon>
        <taxon>Bacillati</taxon>
        <taxon>Bacillota</taxon>
        <taxon>Clostridia</taxon>
        <taxon>Eubacteriales</taxon>
        <taxon>Clostridiaceae</taxon>
        <taxon>Clostridium</taxon>
    </lineage>
</organism>
<dbReference type="OrthoDB" id="9785113at2"/>
<dbReference type="NCBIfam" id="TIGR02138">
    <property type="entry name" value="phosphate_pstC"/>
    <property type="match status" value="1"/>
</dbReference>
<sequence>MRKIKFASKAKVQKQEKVVKASLLALGVISVLITIGIIFSLLEETFGFFKEVSIVEFLTGTQWTPLFNDAHFGVLPLVAGTLLIVIFAALISIPIGLGAAIYLSEYAPAKLRKIIKPILEILAGIPSIVYGYFAVTTITPILKAIFPDISVFNALSAGIAVGIMTIPMVSSLSEDAMMAVPDSLRQGAYGLGSTKYEVATKIVLPASISSIAASFILAISRAIGETMIVAMAAGSTPKLTLNPLESIQTMTGFIAQVSMGDVPYGSISHKTLYAVGTLLFIITLILNIISKRIVKKYRRAL</sequence>
<evidence type="ECO:0000313" key="8">
    <source>
        <dbReference type="EMBL" id="KMT22442.1"/>
    </source>
</evidence>
<dbReference type="Proteomes" id="UP000036756">
    <property type="component" value="Unassembled WGS sequence"/>
</dbReference>
<dbReference type="PATRIC" id="fig|1121307.3.peg.241"/>
<dbReference type="SUPFAM" id="SSF161098">
    <property type="entry name" value="MetI-like"/>
    <property type="match status" value="1"/>
</dbReference>
<dbReference type="InterPro" id="IPR035906">
    <property type="entry name" value="MetI-like_sf"/>
</dbReference>
<evidence type="ECO:0000313" key="9">
    <source>
        <dbReference type="Proteomes" id="UP000036756"/>
    </source>
</evidence>
<comment type="similarity">
    <text evidence="6">Belongs to the binding-protein-dependent transport system permease family. CysTW subfamily.</text>
</comment>
<keyword evidence="2 5" id="KW-0812">Transmembrane</keyword>
<comment type="caution">
    <text evidence="8">The sequence shown here is derived from an EMBL/GenBank/DDBJ whole genome shotgun (WGS) entry which is preliminary data.</text>
</comment>
<evidence type="ECO:0000256" key="3">
    <source>
        <dbReference type="ARBA" id="ARBA00022989"/>
    </source>
</evidence>
<accession>A0A0J8D9A7</accession>
<name>A0A0J8D9A7_CLOCY</name>
<feature type="transmembrane region" description="Helical" evidence="5">
    <location>
        <begin position="21"/>
        <end position="42"/>
    </location>
</feature>
<dbReference type="PANTHER" id="PTHR42727">
    <property type="entry name" value="PHOSPHATE TRANSPORT SYSTEM PERMEASE PROTEIN"/>
    <property type="match status" value="1"/>
</dbReference>
<protein>
    <recommendedName>
        <fullName evidence="6">Phosphate transport system permease protein</fullName>
    </recommendedName>
</protein>
<dbReference type="RefSeq" id="WP_048570007.1">
    <property type="nucleotide sequence ID" value="NZ_LFVU01000008.1"/>
</dbReference>
<dbReference type="InterPro" id="IPR000515">
    <property type="entry name" value="MetI-like"/>
</dbReference>
<dbReference type="InterPro" id="IPR011864">
    <property type="entry name" value="Phosphate_PstC"/>
</dbReference>
<feature type="transmembrane region" description="Helical" evidence="5">
    <location>
        <begin position="145"/>
        <end position="169"/>
    </location>
</feature>
<comment type="subcellular location">
    <subcellularLocation>
        <location evidence="5">Cell membrane</location>
        <topology evidence="5">Multi-pass membrane protein</topology>
    </subcellularLocation>
    <subcellularLocation>
        <location evidence="1">Membrane</location>
        <topology evidence="1">Multi-pass membrane protein</topology>
    </subcellularLocation>
</comment>
<feature type="transmembrane region" description="Helical" evidence="5">
    <location>
        <begin position="271"/>
        <end position="289"/>
    </location>
</feature>
<keyword evidence="6" id="KW-0592">Phosphate transport</keyword>
<gene>
    <name evidence="8" type="primary">pstC</name>
    <name evidence="8" type="ORF">CLCY_12c00250</name>
</gene>
<keyword evidence="5" id="KW-0813">Transport</keyword>
<keyword evidence="6" id="KW-1003">Cell membrane</keyword>
<dbReference type="Gene3D" id="1.10.3720.10">
    <property type="entry name" value="MetI-like"/>
    <property type="match status" value="1"/>
</dbReference>
<dbReference type="Pfam" id="PF00528">
    <property type="entry name" value="BPD_transp_1"/>
    <property type="match status" value="1"/>
</dbReference>
<dbReference type="GO" id="GO:0006817">
    <property type="term" value="P:phosphate ion transport"/>
    <property type="evidence" value="ECO:0007669"/>
    <property type="project" value="UniProtKB-KW"/>
</dbReference>
<dbReference type="PANTHER" id="PTHR42727:SF1">
    <property type="entry name" value="PHOSPHATE TRANSPORT SYSTEM PERMEASE"/>
    <property type="match status" value="1"/>
</dbReference>
<feature type="domain" description="ABC transmembrane type-1" evidence="7">
    <location>
        <begin position="78"/>
        <end position="290"/>
    </location>
</feature>
<evidence type="ECO:0000256" key="4">
    <source>
        <dbReference type="ARBA" id="ARBA00023136"/>
    </source>
</evidence>
<evidence type="ECO:0000256" key="1">
    <source>
        <dbReference type="ARBA" id="ARBA00004141"/>
    </source>
</evidence>
<feature type="transmembrane region" description="Helical" evidence="5">
    <location>
        <begin position="74"/>
        <end position="102"/>
    </location>
</feature>
<comment type="function">
    <text evidence="6">Part of the binding-protein-dependent transport system for phosphate; probably responsible for the translocation of the substrate across the membrane.</text>
</comment>
<dbReference type="CDD" id="cd06261">
    <property type="entry name" value="TM_PBP2"/>
    <property type="match status" value="1"/>
</dbReference>
<evidence type="ECO:0000259" key="7">
    <source>
        <dbReference type="PROSITE" id="PS50928"/>
    </source>
</evidence>
<dbReference type="PROSITE" id="PS50928">
    <property type="entry name" value="ABC_TM1"/>
    <property type="match status" value="1"/>
</dbReference>
<dbReference type="EMBL" id="LFVU01000008">
    <property type="protein sequence ID" value="KMT22442.1"/>
    <property type="molecule type" value="Genomic_DNA"/>
</dbReference>
<reference evidence="8 9" key="1">
    <citation type="submission" date="2015-06" db="EMBL/GenBank/DDBJ databases">
        <title>Draft genome sequence of the purine-degrading Clostridium cylindrosporum HC-1 (DSM 605).</title>
        <authorList>
            <person name="Poehlein A."/>
            <person name="Schiel-Bengelsdorf B."/>
            <person name="Bengelsdorf F."/>
            <person name="Daniel R."/>
            <person name="Duerre P."/>
        </authorList>
    </citation>
    <scope>NUCLEOTIDE SEQUENCE [LARGE SCALE GENOMIC DNA]</scope>
    <source>
        <strain evidence="8 9">DSM 605</strain>
    </source>
</reference>
<feature type="transmembrane region" description="Helical" evidence="5">
    <location>
        <begin position="202"/>
        <end position="223"/>
    </location>
</feature>
<keyword evidence="9" id="KW-1185">Reference proteome</keyword>
<dbReference type="AlphaFoldDB" id="A0A0J8D9A7"/>